<dbReference type="Pfam" id="PF03812">
    <property type="entry name" value="KdgT"/>
    <property type="match status" value="1"/>
</dbReference>
<dbReference type="GO" id="GO:0015649">
    <property type="term" value="F:2-keto-3-deoxygluconate:proton symporter activity"/>
    <property type="evidence" value="ECO:0007669"/>
    <property type="project" value="InterPro"/>
</dbReference>
<evidence type="ECO:0000313" key="11">
    <source>
        <dbReference type="Proteomes" id="UP000462152"/>
    </source>
</evidence>
<dbReference type="Proteomes" id="UP000462152">
    <property type="component" value="Unassembled WGS sequence"/>
</dbReference>
<sequence length="338" mass="34901">MKILARVEKIPGGLMIVPLLLGALLNTLAPGALDIGGFTEALFKDGAMAVIGVFLVCMGAQLPVRAAAPVAEKGFAILIGKLLAAILVGIVAGVFMPDGTLWTLTPLAIVAAMSNSNTGLYAALTQEFGNKTDRGAVAVICLNDGPFLTLLVLGAAGMANIPLLSFVAVLAPVFLGFVLGNLDPDIRTFLKSGEKLLIPFFAFPLGAGINFRDIASAGPSGILLGFFTLLLSGGFAVLLLWLVQVLSRRPRPRRNLISGVAESSTAGAAVATPAVVAAADPSMNSIVETATVQVAGSVVITALLTPVVTALFYRWQMKRGIDPAHEYEDPALNGAVGE</sequence>
<keyword evidence="4" id="KW-0762">Sugar transport</keyword>
<dbReference type="RefSeq" id="WP_129315172.1">
    <property type="nucleotide sequence ID" value="NZ_JBFCQO010000003.1"/>
</dbReference>
<keyword evidence="8 9" id="KW-0472">Membrane</keyword>
<feature type="transmembrane region" description="Helical" evidence="9">
    <location>
        <begin position="12"/>
        <end position="29"/>
    </location>
</feature>
<dbReference type="EMBL" id="WOGT01000002">
    <property type="protein sequence ID" value="MUN54503.1"/>
    <property type="molecule type" value="Genomic_DNA"/>
</dbReference>
<dbReference type="OrthoDB" id="3185611at2"/>
<feature type="transmembrane region" description="Helical" evidence="9">
    <location>
        <begin position="41"/>
        <end position="62"/>
    </location>
</feature>
<keyword evidence="11" id="KW-1185">Reference proteome</keyword>
<feature type="transmembrane region" description="Helical" evidence="9">
    <location>
        <begin position="196"/>
        <end position="215"/>
    </location>
</feature>
<feature type="transmembrane region" description="Helical" evidence="9">
    <location>
        <begin position="74"/>
        <end position="95"/>
    </location>
</feature>
<feature type="transmembrane region" description="Helical" evidence="9">
    <location>
        <begin position="290"/>
        <end position="313"/>
    </location>
</feature>
<feature type="transmembrane region" description="Helical" evidence="9">
    <location>
        <begin position="136"/>
        <end position="157"/>
    </location>
</feature>
<keyword evidence="2" id="KW-0813">Transport</keyword>
<evidence type="ECO:0000256" key="7">
    <source>
        <dbReference type="ARBA" id="ARBA00022989"/>
    </source>
</evidence>
<dbReference type="AlphaFoldDB" id="A0A7K1LHG1"/>
<keyword evidence="6" id="KW-0769">Symport</keyword>
<comment type="similarity">
    <text evidence="1">Belongs to the KdgT transporter family.</text>
</comment>
<evidence type="ECO:0000256" key="4">
    <source>
        <dbReference type="ARBA" id="ARBA00022597"/>
    </source>
</evidence>
<proteinExistence type="inferred from homology"/>
<keyword evidence="3" id="KW-1003">Cell membrane</keyword>
<dbReference type="GO" id="GO:0016020">
    <property type="term" value="C:membrane"/>
    <property type="evidence" value="ECO:0007669"/>
    <property type="project" value="InterPro"/>
</dbReference>
<gene>
    <name evidence="10" type="ORF">GMA10_04630</name>
</gene>
<evidence type="ECO:0000256" key="1">
    <source>
        <dbReference type="ARBA" id="ARBA00006430"/>
    </source>
</evidence>
<reference evidence="10 11" key="1">
    <citation type="submission" date="2019-12" db="EMBL/GenBank/DDBJ databases">
        <authorList>
            <person name="Li J."/>
            <person name="Shi Y."/>
            <person name="Xu G."/>
            <person name="Xiao D."/>
            <person name="Ran X."/>
        </authorList>
    </citation>
    <scope>NUCLEOTIDE SEQUENCE [LARGE SCALE GENOMIC DNA]</scope>
    <source>
        <strain evidence="10 11">JCM 15915</strain>
    </source>
</reference>
<evidence type="ECO:0000313" key="10">
    <source>
        <dbReference type="EMBL" id="MUN54503.1"/>
    </source>
</evidence>
<name>A0A7K1LHG1_9MICC</name>
<feature type="transmembrane region" description="Helical" evidence="9">
    <location>
        <begin position="255"/>
        <end position="278"/>
    </location>
</feature>
<keyword evidence="7 9" id="KW-1133">Transmembrane helix</keyword>
<evidence type="ECO:0000256" key="6">
    <source>
        <dbReference type="ARBA" id="ARBA00022847"/>
    </source>
</evidence>
<feature type="transmembrane region" description="Helical" evidence="9">
    <location>
        <begin position="221"/>
        <end position="243"/>
    </location>
</feature>
<keyword evidence="5 9" id="KW-0812">Transmembrane</keyword>
<feature type="transmembrane region" description="Helical" evidence="9">
    <location>
        <begin position="101"/>
        <end position="124"/>
    </location>
</feature>
<accession>A0A7K1LHG1</accession>
<evidence type="ECO:0000256" key="2">
    <source>
        <dbReference type="ARBA" id="ARBA00022448"/>
    </source>
</evidence>
<evidence type="ECO:0000256" key="5">
    <source>
        <dbReference type="ARBA" id="ARBA00022692"/>
    </source>
</evidence>
<evidence type="ECO:0000256" key="3">
    <source>
        <dbReference type="ARBA" id="ARBA00022475"/>
    </source>
</evidence>
<evidence type="ECO:0000256" key="9">
    <source>
        <dbReference type="SAM" id="Phobius"/>
    </source>
</evidence>
<organism evidence="10 11">
    <name type="scientific">Rothia koreensis</name>
    <dbReference type="NCBI Taxonomy" id="592378"/>
    <lineage>
        <taxon>Bacteria</taxon>
        <taxon>Bacillati</taxon>
        <taxon>Actinomycetota</taxon>
        <taxon>Actinomycetes</taxon>
        <taxon>Micrococcales</taxon>
        <taxon>Micrococcaceae</taxon>
        <taxon>Rothia</taxon>
    </lineage>
</organism>
<evidence type="ECO:0000256" key="8">
    <source>
        <dbReference type="ARBA" id="ARBA00023136"/>
    </source>
</evidence>
<protein>
    <submittedName>
        <fullName evidence="10">2-keto-3-deoxygluconate permease</fullName>
    </submittedName>
</protein>
<comment type="caution">
    <text evidence="10">The sequence shown here is derived from an EMBL/GenBank/DDBJ whole genome shotgun (WGS) entry which is preliminary data.</text>
</comment>
<feature type="transmembrane region" description="Helical" evidence="9">
    <location>
        <begin position="163"/>
        <end position="184"/>
    </location>
</feature>
<dbReference type="InterPro" id="IPR004684">
    <property type="entry name" value="2keto-3dGluconate_permease"/>
</dbReference>